<protein>
    <recommendedName>
        <fullName evidence="12">V-type ATP synthase subunit I</fullName>
    </recommendedName>
</protein>
<keyword evidence="6" id="KW-0406">Ion transport</keyword>
<feature type="transmembrane region" description="Helical" evidence="9">
    <location>
        <begin position="439"/>
        <end position="458"/>
    </location>
</feature>
<feature type="transmembrane region" description="Helical" evidence="9">
    <location>
        <begin position="405"/>
        <end position="427"/>
    </location>
</feature>
<evidence type="ECO:0000313" key="10">
    <source>
        <dbReference type="EMBL" id="NIZ69628.1"/>
    </source>
</evidence>
<evidence type="ECO:0000256" key="3">
    <source>
        <dbReference type="ARBA" id="ARBA00022448"/>
    </source>
</evidence>
<evidence type="ECO:0000256" key="9">
    <source>
        <dbReference type="SAM" id="Phobius"/>
    </source>
</evidence>
<keyword evidence="11" id="KW-1185">Reference proteome</keyword>
<comment type="subcellular location">
    <subcellularLocation>
        <location evidence="1">Membrane</location>
        <topology evidence="1">Multi-pass membrane protein</topology>
    </subcellularLocation>
</comment>
<gene>
    <name evidence="10" type="ORF">HCT48_05290</name>
</gene>
<evidence type="ECO:0000256" key="5">
    <source>
        <dbReference type="ARBA" id="ARBA00022989"/>
    </source>
</evidence>
<feature type="coiled-coil region" evidence="8">
    <location>
        <begin position="74"/>
        <end position="101"/>
    </location>
</feature>
<dbReference type="AlphaFoldDB" id="A0A968GGG9"/>
<feature type="transmembrane region" description="Helical" evidence="9">
    <location>
        <begin position="549"/>
        <end position="572"/>
    </location>
</feature>
<organism evidence="10 11">
    <name type="scientific">Entomospira culicis</name>
    <dbReference type="NCBI Taxonomy" id="2719989"/>
    <lineage>
        <taxon>Bacteria</taxon>
        <taxon>Pseudomonadati</taxon>
        <taxon>Spirochaetota</taxon>
        <taxon>Spirochaetia</taxon>
        <taxon>Spirochaetales</taxon>
        <taxon>Spirochaetaceae</taxon>
        <taxon>Entomospira</taxon>
    </lineage>
</organism>
<dbReference type="GO" id="GO:0051117">
    <property type="term" value="F:ATPase binding"/>
    <property type="evidence" value="ECO:0007669"/>
    <property type="project" value="TreeGrafter"/>
</dbReference>
<proteinExistence type="inferred from homology"/>
<keyword evidence="4 9" id="KW-0812">Transmembrane</keyword>
<evidence type="ECO:0000256" key="6">
    <source>
        <dbReference type="ARBA" id="ARBA00023065"/>
    </source>
</evidence>
<dbReference type="Proteomes" id="UP000778951">
    <property type="component" value="Unassembled WGS sequence"/>
</dbReference>
<evidence type="ECO:0000256" key="8">
    <source>
        <dbReference type="SAM" id="Coils"/>
    </source>
</evidence>
<dbReference type="PANTHER" id="PTHR11629:SF63">
    <property type="entry name" value="V-TYPE PROTON ATPASE SUBUNIT A"/>
    <property type="match status" value="1"/>
</dbReference>
<dbReference type="PANTHER" id="PTHR11629">
    <property type="entry name" value="VACUOLAR PROTON ATPASES"/>
    <property type="match status" value="1"/>
</dbReference>
<comment type="similarity">
    <text evidence="2">Belongs to the V-ATPase 116 kDa subunit family.</text>
</comment>
<keyword evidence="3" id="KW-0813">Transport</keyword>
<comment type="caution">
    <text evidence="10">The sequence shown here is derived from an EMBL/GenBank/DDBJ whole genome shotgun (WGS) entry which is preliminary data.</text>
</comment>
<accession>A0A968GGG9</accession>
<keyword evidence="7 9" id="KW-0472">Membrane</keyword>
<dbReference type="GO" id="GO:0016471">
    <property type="term" value="C:vacuolar proton-transporting V-type ATPase complex"/>
    <property type="evidence" value="ECO:0007669"/>
    <property type="project" value="TreeGrafter"/>
</dbReference>
<dbReference type="EMBL" id="JAATLM010000001">
    <property type="protein sequence ID" value="NIZ69628.1"/>
    <property type="molecule type" value="Genomic_DNA"/>
</dbReference>
<keyword evidence="5 9" id="KW-1133">Transmembrane helix</keyword>
<dbReference type="GO" id="GO:0007035">
    <property type="term" value="P:vacuolar acidification"/>
    <property type="evidence" value="ECO:0007669"/>
    <property type="project" value="TreeGrafter"/>
</dbReference>
<dbReference type="GO" id="GO:0046961">
    <property type="term" value="F:proton-transporting ATPase activity, rotational mechanism"/>
    <property type="evidence" value="ECO:0007669"/>
    <property type="project" value="InterPro"/>
</dbReference>
<evidence type="ECO:0000256" key="2">
    <source>
        <dbReference type="ARBA" id="ARBA00009904"/>
    </source>
</evidence>
<dbReference type="InterPro" id="IPR002490">
    <property type="entry name" value="V-ATPase_116kDa_su"/>
</dbReference>
<reference evidence="10" key="1">
    <citation type="submission" date="2020-03" db="EMBL/GenBank/DDBJ databases">
        <title>Spirochaetal bacteria isolated from arthropods constitute a novel genus Entomospira genus novum within the order Spirochaetales.</title>
        <authorList>
            <person name="Grana-Miraglia L."/>
            <person name="Sikutova S."/>
            <person name="Fingerle V."/>
            <person name="Sing A."/>
            <person name="Castillo-Ramirez S."/>
            <person name="Margos G."/>
            <person name="Rudolf I."/>
        </authorList>
    </citation>
    <scope>NUCLEOTIDE SEQUENCE</scope>
    <source>
        <strain evidence="10">BR149</strain>
    </source>
</reference>
<sequence>MILEMSRVSLIMAKSAQAKALDALATANLFHVNAQENYNDSIAKLHHQLSRAEIMLRYLPDLPGEPITTRTVDITKLQDDIERMYQQREELDKQQKHYLQQIEQYAIWGDFSVEDLHDLQARGYFIRLYKVDARTYQSLSSQENTNLFLCKVLKGIHYIALYSESEEHFPALESLELPPMSVGKMRNAVHDIAKSIQDRNNDLINLNKDRTYLEQHISRLEESIRFEKTVANVEDYEELAVLHGFVPTEDLLVLKDYAKKHGWALHIQEAITGDEDADAEIPTKIKPGFFGKFSQPILDALEFTPGYQEIDISNVMTFFFAIFFSMIVGDAAYGSIFLLLSLFGITKLKMANKPVTPLLPYVAFMSALTVMWGILTDSWFGFSLAQHVPLFASLKNDWLGEDSNLQLLSFTIGITHLTIAHLWALGIKLKSNIKAVPSEIGQLMMLFGFFILIVNMLIGPNTFVGAVPSWNVQMIIIGLVLRLLFGEQQANVNLGAGFVNGLKGAFANVLGAVGNFSDTLSYIRLYAVGLAGFSIASSFNELALSSPVFMTPLILIFAHTLNLVLGILGVLVHAVRLNSLEFSGHIGLVWSGVPYEPFKAKNAFVESDRTTK</sequence>
<feature type="transmembrane region" description="Helical" evidence="9">
    <location>
        <begin position="525"/>
        <end position="543"/>
    </location>
</feature>
<evidence type="ECO:0008006" key="12">
    <source>
        <dbReference type="Google" id="ProtNLM"/>
    </source>
</evidence>
<evidence type="ECO:0000256" key="7">
    <source>
        <dbReference type="ARBA" id="ARBA00023136"/>
    </source>
</evidence>
<evidence type="ECO:0000256" key="1">
    <source>
        <dbReference type="ARBA" id="ARBA00004141"/>
    </source>
</evidence>
<feature type="transmembrane region" description="Helical" evidence="9">
    <location>
        <begin position="358"/>
        <end position="385"/>
    </location>
</feature>
<name>A0A968GGG9_9SPIO</name>
<evidence type="ECO:0000256" key="4">
    <source>
        <dbReference type="ARBA" id="ARBA00022692"/>
    </source>
</evidence>
<feature type="transmembrane region" description="Helical" evidence="9">
    <location>
        <begin position="318"/>
        <end position="346"/>
    </location>
</feature>
<dbReference type="RefSeq" id="WP_167695713.1">
    <property type="nucleotide sequence ID" value="NZ_CP118181.1"/>
</dbReference>
<feature type="transmembrane region" description="Helical" evidence="9">
    <location>
        <begin position="464"/>
        <end position="485"/>
    </location>
</feature>
<evidence type="ECO:0000313" key="11">
    <source>
        <dbReference type="Proteomes" id="UP000778951"/>
    </source>
</evidence>
<keyword evidence="8" id="KW-0175">Coiled coil</keyword>
<dbReference type="GO" id="GO:0033179">
    <property type="term" value="C:proton-transporting V-type ATPase, V0 domain"/>
    <property type="evidence" value="ECO:0007669"/>
    <property type="project" value="InterPro"/>
</dbReference>